<evidence type="ECO:0000256" key="2">
    <source>
        <dbReference type="ARBA" id="ARBA00007353"/>
    </source>
</evidence>
<evidence type="ECO:0000256" key="8">
    <source>
        <dbReference type="ARBA" id="ARBA00048968"/>
    </source>
</evidence>
<evidence type="ECO:0000256" key="1">
    <source>
        <dbReference type="ARBA" id="ARBA00000553"/>
    </source>
</evidence>
<evidence type="ECO:0000256" key="10">
    <source>
        <dbReference type="RuleBase" id="RU361274"/>
    </source>
</evidence>
<dbReference type="InterPro" id="IPR038371">
    <property type="entry name" value="Cu_polyphenol_OxRdtase_sf"/>
</dbReference>
<dbReference type="NCBIfam" id="TIGR00726">
    <property type="entry name" value="peptidoglycan editing factor PgeF"/>
    <property type="match status" value="1"/>
</dbReference>
<reference evidence="11 12" key="1">
    <citation type="submission" date="2023-03" db="EMBL/GenBank/DDBJ databases">
        <title>Draft genome sequence of Thalassotalea eurytherma JCM 18482T.</title>
        <authorList>
            <person name="Sawabe T."/>
        </authorList>
    </citation>
    <scope>NUCLEOTIDE SEQUENCE [LARGE SCALE GENOMIC DNA]</scope>
    <source>
        <strain evidence="11 12">JCM 18482</strain>
    </source>
</reference>
<evidence type="ECO:0000256" key="9">
    <source>
        <dbReference type="ARBA" id="ARBA00049893"/>
    </source>
</evidence>
<comment type="caution">
    <text evidence="11">The sequence shown here is derived from an EMBL/GenBank/DDBJ whole genome shotgun (WGS) entry which is preliminary data.</text>
</comment>
<accession>A0ABQ6H0S1</accession>
<evidence type="ECO:0000256" key="4">
    <source>
        <dbReference type="ARBA" id="ARBA00022723"/>
    </source>
</evidence>
<comment type="catalytic activity">
    <reaction evidence="7">
        <text>adenosine + H2O + H(+) = inosine + NH4(+)</text>
        <dbReference type="Rhea" id="RHEA:24408"/>
        <dbReference type="ChEBI" id="CHEBI:15377"/>
        <dbReference type="ChEBI" id="CHEBI:15378"/>
        <dbReference type="ChEBI" id="CHEBI:16335"/>
        <dbReference type="ChEBI" id="CHEBI:17596"/>
        <dbReference type="ChEBI" id="CHEBI:28938"/>
        <dbReference type="EC" id="3.5.4.4"/>
    </reaction>
    <physiologicalReaction direction="left-to-right" evidence="7">
        <dbReference type="Rhea" id="RHEA:24409"/>
    </physiologicalReaction>
</comment>
<evidence type="ECO:0000313" key="11">
    <source>
        <dbReference type="EMBL" id="GLX81798.1"/>
    </source>
</evidence>
<keyword evidence="6" id="KW-0862">Zinc</keyword>
<dbReference type="Gene3D" id="3.60.140.10">
    <property type="entry name" value="CNF1/YfiH-like putative cysteine hydrolases"/>
    <property type="match status" value="1"/>
</dbReference>
<dbReference type="InterPro" id="IPR011324">
    <property type="entry name" value="Cytotoxic_necrot_fac-like_cat"/>
</dbReference>
<evidence type="ECO:0000313" key="12">
    <source>
        <dbReference type="Proteomes" id="UP001157133"/>
    </source>
</evidence>
<dbReference type="SUPFAM" id="SSF64438">
    <property type="entry name" value="CNF1/YfiH-like putative cysteine hydrolases"/>
    <property type="match status" value="1"/>
</dbReference>
<dbReference type="EMBL" id="BSSU01000005">
    <property type="protein sequence ID" value="GLX81798.1"/>
    <property type="molecule type" value="Genomic_DNA"/>
</dbReference>
<evidence type="ECO:0000256" key="3">
    <source>
        <dbReference type="ARBA" id="ARBA00022679"/>
    </source>
</evidence>
<comment type="similarity">
    <text evidence="2 10">Belongs to the purine nucleoside phosphorylase YfiH/LACC1 family.</text>
</comment>
<dbReference type="InterPro" id="IPR003730">
    <property type="entry name" value="Cu_polyphenol_OxRdtase"/>
</dbReference>
<protein>
    <recommendedName>
        <fullName evidence="10">Purine nucleoside phosphorylase</fullName>
    </recommendedName>
</protein>
<dbReference type="PANTHER" id="PTHR30616:SF2">
    <property type="entry name" value="PURINE NUCLEOSIDE PHOSPHORYLASE LACC1"/>
    <property type="match status" value="1"/>
</dbReference>
<keyword evidence="5" id="KW-0378">Hydrolase</keyword>
<dbReference type="Pfam" id="PF02578">
    <property type="entry name" value="Cu-oxidase_4"/>
    <property type="match status" value="1"/>
</dbReference>
<proteinExistence type="inferred from homology"/>
<organism evidence="11 12">
    <name type="scientific">Thalassotalea eurytherma</name>
    <dbReference type="NCBI Taxonomy" id="1144278"/>
    <lineage>
        <taxon>Bacteria</taxon>
        <taxon>Pseudomonadati</taxon>
        <taxon>Pseudomonadota</taxon>
        <taxon>Gammaproteobacteria</taxon>
        <taxon>Alteromonadales</taxon>
        <taxon>Colwelliaceae</taxon>
        <taxon>Thalassotalea</taxon>
    </lineage>
</organism>
<name>A0ABQ6H0S1_9GAMM</name>
<dbReference type="RefSeq" id="WP_284207134.1">
    <property type="nucleotide sequence ID" value="NZ_BSSU01000005.1"/>
</dbReference>
<comment type="catalytic activity">
    <reaction evidence="8">
        <text>adenosine + phosphate = alpha-D-ribose 1-phosphate + adenine</text>
        <dbReference type="Rhea" id="RHEA:27642"/>
        <dbReference type="ChEBI" id="CHEBI:16335"/>
        <dbReference type="ChEBI" id="CHEBI:16708"/>
        <dbReference type="ChEBI" id="CHEBI:43474"/>
        <dbReference type="ChEBI" id="CHEBI:57720"/>
        <dbReference type="EC" id="2.4.2.1"/>
    </reaction>
    <physiologicalReaction direction="left-to-right" evidence="8">
        <dbReference type="Rhea" id="RHEA:27643"/>
    </physiologicalReaction>
</comment>
<evidence type="ECO:0000256" key="5">
    <source>
        <dbReference type="ARBA" id="ARBA00022801"/>
    </source>
</evidence>
<keyword evidence="4" id="KW-0479">Metal-binding</keyword>
<dbReference type="PANTHER" id="PTHR30616">
    <property type="entry name" value="UNCHARACTERIZED PROTEIN YFIH"/>
    <property type="match status" value="1"/>
</dbReference>
<dbReference type="CDD" id="cd16833">
    <property type="entry name" value="YfiH"/>
    <property type="match status" value="1"/>
</dbReference>
<dbReference type="Proteomes" id="UP001157133">
    <property type="component" value="Unassembled WGS sequence"/>
</dbReference>
<comment type="catalytic activity">
    <reaction evidence="1">
        <text>inosine + phosphate = alpha-D-ribose 1-phosphate + hypoxanthine</text>
        <dbReference type="Rhea" id="RHEA:27646"/>
        <dbReference type="ChEBI" id="CHEBI:17368"/>
        <dbReference type="ChEBI" id="CHEBI:17596"/>
        <dbReference type="ChEBI" id="CHEBI:43474"/>
        <dbReference type="ChEBI" id="CHEBI:57720"/>
        <dbReference type="EC" id="2.4.2.1"/>
    </reaction>
    <physiologicalReaction direction="left-to-right" evidence="1">
        <dbReference type="Rhea" id="RHEA:27647"/>
    </physiologicalReaction>
</comment>
<keyword evidence="12" id="KW-1185">Reference proteome</keyword>
<sequence>MHKTTTSPALIPIKLPIPQVLAFSTTRQTPQASCKSNQPYDDFNLALHVGDEPYQVLKNRSCLLDYLPAGADIQWLNQVHGDNVVKVTSMTHQKIDADAVITQQKNLALAIMTADCLPIVLADESGSEIAVMHAGWKPLAKNIIAKTIQVMQTEPSKLIAWLGPCISQKHFEVGNEVKAQFTSLNTSYEQAFVSGESGKFFADLQYIANQQLSELGVTNRQVNTACTFANQSQFFSYRREQTTGRMATIACLT</sequence>
<comment type="catalytic activity">
    <reaction evidence="9">
        <text>S-methyl-5'-thioadenosine + phosphate = 5-(methylsulfanyl)-alpha-D-ribose 1-phosphate + adenine</text>
        <dbReference type="Rhea" id="RHEA:11852"/>
        <dbReference type="ChEBI" id="CHEBI:16708"/>
        <dbReference type="ChEBI" id="CHEBI:17509"/>
        <dbReference type="ChEBI" id="CHEBI:43474"/>
        <dbReference type="ChEBI" id="CHEBI:58533"/>
        <dbReference type="EC" id="2.4.2.28"/>
    </reaction>
    <physiologicalReaction direction="left-to-right" evidence="9">
        <dbReference type="Rhea" id="RHEA:11853"/>
    </physiologicalReaction>
</comment>
<keyword evidence="3" id="KW-0808">Transferase</keyword>
<gene>
    <name evidence="11" type="primary">yfiH</name>
    <name evidence="11" type="ORF">theurythT_12500</name>
</gene>
<evidence type="ECO:0000256" key="6">
    <source>
        <dbReference type="ARBA" id="ARBA00022833"/>
    </source>
</evidence>
<evidence type="ECO:0000256" key="7">
    <source>
        <dbReference type="ARBA" id="ARBA00047989"/>
    </source>
</evidence>